<gene>
    <name evidence="1" type="ORF">B0A66_20440</name>
</gene>
<dbReference type="RefSeq" id="WP_089051707.1">
    <property type="nucleotide sequence ID" value="NZ_FXTV01000007.1"/>
</dbReference>
<keyword evidence="2" id="KW-1185">Reference proteome</keyword>
<evidence type="ECO:0000313" key="1">
    <source>
        <dbReference type="EMBL" id="OXA84859.1"/>
    </source>
</evidence>
<comment type="caution">
    <text evidence="1">The sequence shown here is derived from an EMBL/GenBank/DDBJ whole genome shotgun (WGS) entry which is preliminary data.</text>
</comment>
<sequence length="121" mass="14337">MSRIYHLSYDAINVEKHFGKDNYKEARRYILCVLANTGFKNISSYCESTFLIEYNTEQHKLFNYLQINLKQYFHYSISMMAVDKFGKEIASHNPKSILNLRLVVEKHDLSCDKIKKDITPY</sequence>
<dbReference type="Proteomes" id="UP000198345">
    <property type="component" value="Unassembled WGS sequence"/>
</dbReference>
<dbReference type="EMBL" id="MUGW01000055">
    <property type="protein sequence ID" value="OXA84859.1"/>
    <property type="molecule type" value="Genomic_DNA"/>
</dbReference>
<accession>A0A226GS29</accession>
<dbReference type="AlphaFoldDB" id="A0A226GS29"/>
<proteinExistence type="predicted"/>
<reference evidence="1 2" key="1">
    <citation type="submission" date="2016-11" db="EMBL/GenBank/DDBJ databases">
        <title>Whole genomes of Flavobacteriaceae.</title>
        <authorList>
            <person name="Stine C."/>
            <person name="Li C."/>
            <person name="Tadesse D."/>
        </authorList>
    </citation>
    <scope>NUCLEOTIDE SEQUENCE [LARGE SCALE GENOMIC DNA]</scope>
    <source>
        <strain evidence="1 2">DSM 18292</strain>
    </source>
</reference>
<organism evidence="1 2">
    <name type="scientific">Flavobacterium hercynium</name>
    <dbReference type="NCBI Taxonomy" id="387094"/>
    <lineage>
        <taxon>Bacteria</taxon>
        <taxon>Pseudomonadati</taxon>
        <taxon>Bacteroidota</taxon>
        <taxon>Flavobacteriia</taxon>
        <taxon>Flavobacteriales</taxon>
        <taxon>Flavobacteriaceae</taxon>
        <taxon>Flavobacterium</taxon>
    </lineage>
</organism>
<dbReference type="OrthoDB" id="1275040at2"/>
<evidence type="ECO:0000313" key="2">
    <source>
        <dbReference type="Proteomes" id="UP000198345"/>
    </source>
</evidence>
<name>A0A226GS29_9FLAO</name>
<protein>
    <submittedName>
        <fullName evidence="1">Uncharacterized protein</fullName>
    </submittedName>
</protein>